<feature type="transmembrane region" description="Helical" evidence="2">
    <location>
        <begin position="21"/>
        <end position="41"/>
    </location>
</feature>
<dbReference type="Pfam" id="PF15860">
    <property type="entry name" value="DUF4728"/>
    <property type="match status" value="1"/>
</dbReference>
<evidence type="ECO:0000256" key="2">
    <source>
        <dbReference type="SAM" id="Phobius"/>
    </source>
</evidence>
<dbReference type="Proteomes" id="UP000789390">
    <property type="component" value="Unassembled WGS sequence"/>
</dbReference>
<evidence type="ECO:0000313" key="4">
    <source>
        <dbReference type="Proteomes" id="UP000789390"/>
    </source>
</evidence>
<dbReference type="AlphaFoldDB" id="A0A8J2WBV2"/>
<keyword evidence="2" id="KW-1133">Transmembrane helix</keyword>
<accession>A0A8J2WBV2</accession>
<evidence type="ECO:0000313" key="3">
    <source>
        <dbReference type="EMBL" id="CAH0100425.1"/>
    </source>
</evidence>
<feature type="region of interest" description="Disordered" evidence="1">
    <location>
        <begin position="232"/>
        <end position="282"/>
    </location>
</feature>
<feature type="transmembrane region" description="Helical" evidence="2">
    <location>
        <begin position="103"/>
        <end position="126"/>
    </location>
</feature>
<keyword evidence="2" id="KW-0472">Membrane</keyword>
<dbReference type="PANTHER" id="PTHR36694">
    <property type="entry name" value="PASIFLORA 1, ISOFORM A-RELATED"/>
    <property type="match status" value="1"/>
</dbReference>
<organism evidence="3 4">
    <name type="scientific">Daphnia galeata</name>
    <dbReference type="NCBI Taxonomy" id="27404"/>
    <lineage>
        <taxon>Eukaryota</taxon>
        <taxon>Metazoa</taxon>
        <taxon>Ecdysozoa</taxon>
        <taxon>Arthropoda</taxon>
        <taxon>Crustacea</taxon>
        <taxon>Branchiopoda</taxon>
        <taxon>Diplostraca</taxon>
        <taxon>Cladocera</taxon>
        <taxon>Anomopoda</taxon>
        <taxon>Daphniidae</taxon>
        <taxon>Daphnia</taxon>
    </lineage>
</organism>
<dbReference type="EMBL" id="CAKKLH010000035">
    <property type="protein sequence ID" value="CAH0100425.1"/>
    <property type="molecule type" value="Genomic_DNA"/>
</dbReference>
<comment type="caution">
    <text evidence="3">The sequence shown here is derived from an EMBL/GenBank/DDBJ whole genome shotgun (WGS) entry which is preliminary data.</text>
</comment>
<reference evidence="3" key="1">
    <citation type="submission" date="2021-11" db="EMBL/GenBank/DDBJ databases">
        <authorList>
            <person name="Schell T."/>
        </authorList>
    </citation>
    <scope>NUCLEOTIDE SEQUENCE</scope>
    <source>
        <strain evidence="3">M5</strain>
    </source>
</reference>
<feature type="compositionally biased region" description="Low complexity" evidence="1">
    <location>
        <begin position="256"/>
        <end position="266"/>
    </location>
</feature>
<name>A0A8J2WBV2_9CRUS</name>
<proteinExistence type="predicted"/>
<protein>
    <submittedName>
        <fullName evidence="3">Uncharacterized protein</fullName>
    </submittedName>
</protein>
<gene>
    <name evidence="3" type="ORF">DGAL_LOCUS2655</name>
</gene>
<keyword evidence="4" id="KW-1185">Reference proteome</keyword>
<evidence type="ECO:0000256" key="1">
    <source>
        <dbReference type="SAM" id="MobiDB-lite"/>
    </source>
</evidence>
<dbReference type="PANTHER" id="PTHR36694:SF11">
    <property type="entry name" value="LP21121P-RELATED"/>
    <property type="match status" value="1"/>
</dbReference>
<keyword evidence="2" id="KW-0812">Transmembrane</keyword>
<dbReference type="OrthoDB" id="10067585at2759"/>
<sequence>MALIQFCCCWSTLRSGCYASALYTMIYFTVTITMVTIFGVAEGDPETGGFGELPPSNSPTANPVEDLQMLKILNICVVTLSAIGLVSTFFLLYGLAKNRSPFLLPWIVIVSCTTAVDLIYAIYLLIHMESLNPISAMIFTSDFVLVVVNVYCILCVVSQFQELNRNPSLEGQIEGLAVTGDFDTNHSNHGPMEEIKLSEVVVGADQRHCRRQLDAVCGEALWIGCQHPDNTLQSQQRNMPPQARPDIWLDTDDANEQQPNNNSQQQRRVTFKCRPAVSSSSS</sequence>
<dbReference type="InterPro" id="IPR031720">
    <property type="entry name" value="DUF4728"/>
</dbReference>
<feature type="transmembrane region" description="Helical" evidence="2">
    <location>
        <begin position="138"/>
        <end position="157"/>
    </location>
</feature>
<feature type="transmembrane region" description="Helical" evidence="2">
    <location>
        <begin position="72"/>
        <end position="96"/>
    </location>
</feature>